<dbReference type="GeneID" id="108616537"/>
<keyword evidence="4 7" id="KW-0732">Signal</keyword>
<dbReference type="InterPro" id="IPR029058">
    <property type="entry name" value="AB_hydrolase_fold"/>
</dbReference>
<evidence type="ECO:0000256" key="7">
    <source>
        <dbReference type="RuleBase" id="RU361156"/>
    </source>
</evidence>
<dbReference type="Proteomes" id="UP000694904">
    <property type="component" value="Chromosome 5"/>
</dbReference>
<dbReference type="InterPro" id="IPR001563">
    <property type="entry name" value="Peptidase_S10"/>
</dbReference>
<keyword evidence="5 7" id="KW-0378">Hydrolase</keyword>
<accession>A0ABM1PJB0</accession>
<feature type="chain" id="PRO_5044998774" description="Carboxypeptidase" evidence="7">
    <location>
        <begin position="23"/>
        <end position="470"/>
    </location>
</feature>
<dbReference type="RefSeq" id="XP_017867296.1">
    <property type="nucleotide sequence ID" value="XM_018011807.1"/>
</dbReference>
<evidence type="ECO:0000256" key="4">
    <source>
        <dbReference type="ARBA" id="ARBA00022729"/>
    </source>
</evidence>
<comment type="similarity">
    <text evidence="1 7">Belongs to the peptidase S10 family.</text>
</comment>
<dbReference type="PRINTS" id="PR00724">
    <property type="entry name" value="CRBOXYPTASEC"/>
</dbReference>
<dbReference type="Gene3D" id="3.40.50.1820">
    <property type="entry name" value="alpha/beta hydrolase"/>
    <property type="match status" value="1"/>
</dbReference>
<reference evidence="8" key="2">
    <citation type="journal article" date="2016" name="G3 (Bethesda)">
        <title>Genome Evolution in Three Species of Cactophilic Drosophila.</title>
        <authorList>
            <person name="Sanchez-Flores A."/>
            <person name="Penazola F."/>
            <person name="Carpinteyro-Ponce J."/>
            <person name="Nazario-Yepiz N."/>
            <person name="Abreu-Goodger C."/>
            <person name="Machado C.A."/>
            <person name="Markow T.A."/>
        </authorList>
    </citation>
    <scope>NUCLEOTIDE SEQUENCE [LARGE SCALE GENOMIC DNA]</scope>
</reference>
<dbReference type="PANTHER" id="PTHR11802">
    <property type="entry name" value="SERINE PROTEASE FAMILY S10 SERINE CARBOXYPEPTIDASE"/>
    <property type="match status" value="1"/>
</dbReference>
<reference evidence="9" key="3">
    <citation type="submission" date="2025-08" db="UniProtKB">
        <authorList>
            <consortium name="RefSeq"/>
        </authorList>
    </citation>
    <scope>IDENTIFICATION</scope>
    <source>
        <tissue evidence="9">Whole organism</tissue>
    </source>
</reference>
<feature type="signal peptide" evidence="7">
    <location>
        <begin position="1"/>
        <end position="22"/>
    </location>
</feature>
<organism evidence="8 9">
    <name type="scientific">Drosophila arizonae</name>
    <name type="common">Fruit fly</name>
    <dbReference type="NCBI Taxonomy" id="7263"/>
    <lineage>
        <taxon>Eukaryota</taxon>
        <taxon>Metazoa</taxon>
        <taxon>Ecdysozoa</taxon>
        <taxon>Arthropoda</taxon>
        <taxon>Hexapoda</taxon>
        <taxon>Insecta</taxon>
        <taxon>Pterygota</taxon>
        <taxon>Neoptera</taxon>
        <taxon>Endopterygota</taxon>
        <taxon>Diptera</taxon>
        <taxon>Brachycera</taxon>
        <taxon>Muscomorpha</taxon>
        <taxon>Ephydroidea</taxon>
        <taxon>Drosophilidae</taxon>
        <taxon>Drosophila</taxon>
    </lineage>
</organism>
<reference evidence="8" key="1">
    <citation type="journal article" date="1997" name="Nucleic Acids Res.">
        <title>tRNAscan-SE: a program for improved detection of transfer RNA genes in genomic sequence.</title>
        <authorList>
            <person name="Lowe T.M."/>
            <person name="Eddy S.R."/>
        </authorList>
    </citation>
    <scope>NUCLEOTIDE SEQUENCE [LARGE SCALE GENOMIC DNA]</scope>
</reference>
<dbReference type="InterPro" id="IPR018202">
    <property type="entry name" value="Ser_caboxypep_ser_AS"/>
</dbReference>
<keyword evidence="6" id="KW-0325">Glycoprotein</keyword>
<evidence type="ECO:0000256" key="5">
    <source>
        <dbReference type="ARBA" id="ARBA00022801"/>
    </source>
</evidence>
<dbReference type="EC" id="3.4.16.-" evidence="7"/>
<evidence type="ECO:0000313" key="9">
    <source>
        <dbReference type="RefSeq" id="XP_017867296.1"/>
    </source>
</evidence>
<dbReference type="SUPFAM" id="SSF53474">
    <property type="entry name" value="alpha/beta-Hydrolases"/>
    <property type="match status" value="1"/>
</dbReference>
<keyword evidence="2 7" id="KW-0121">Carboxypeptidase</keyword>
<evidence type="ECO:0000256" key="1">
    <source>
        <dbReference type="ARBA" id="ARBA00009431"/>
    </source>
</evidence>
<keyword evidence="8" id="KW-1185">Reference proteome</keyword>
<evidence type="ECO:0000256" key="6">
    <source>
        <dbReference type="ARBA" id="ARBA00023180"/>
    </source>
</evidence>
<evidence type="ECO:0000256" key="3">
    <source>
        <dbReference type="ARBA" id="ARBA00022670"/>
    </source>
</evidence>
<name>A0ABM1PJB0_DROAR</name>
<dbReference type="PROSITE" id="PS00131">
    <property type="entry name" value="CARBOXYPEPT_SER_SER"/>
    <property type="match status" value="1"/>
</dbReference>
<dbReference type="PANTHER" id="PTHR11802:SF472">
    <property type="entry name" value="SERINE CARBOXYPEPTIDASE CPVL-RELATED"/>
    <property type="match status" value="1"/>
</dbReference>
<sequence>MKLVNSFIFLSIIAAVAYDSECSFIAAVSQLNSFRHDTDPGDPLFLTPLLNNKSLPKEEVRKMARVVGKQFLRVESYAGYLTVDEAYNSSLFFWYFPAEQDADNAPVLLWLQGGPGASSLIGLFLENGPFRVVNKKKLQKRKYSWTTTHNVIFIDNPVGTGFSFTDDDKGYARNEHDVGENLYEAIVQLYKLFDWSNSPGFWITGESYAGKYVPALAYHIHQAQACEDHQDNIPLKGMIIGNGLSDPLNQLKYGDYLYQLGLIDENGLAEFHLAEAAGEDCITRGDMDCAADIFDSLILGNLPRSSLFKNLTGFDWYYNYLQSQDEDFIAPLARFVQRNVNRRALHVGSKAFNGIEKVKGFMKKDMMDTVAPWIEELLHHYTVCIYAGQLDIIVPYPLIRNFLNKLNFPCTDEYKKAPRRIWRVDGEIAGYIKQAGNLIEVLVRNAGHLTPLDQPKWVYELINHVTHYSD</sequence>
<keyword evidence="3 7" id="KW-0645">Protease</keyword>
<evidence type="ECO:0000313" key="8">
    <source>
        <dbReference type="Proteomes" id="UP000694904"/>
    </source>
</evidence>
<dbReference type="Pfam" id="PF00450">
    <property type="entry name" value="Peptidase_S10"/>
    <property type="match status" value="1"/>
</dbReference>
<gene>
    <name evidence="9" type="primary">LOC108616537</name>
</gene>
<protein>
    <recommendedName>
        <fullName evidence="7">Carboxypeptidase</fullName>
        <ecNumber evidence="7">3.4.16.-</ecNumber>
    </recommendedName>
</protein>
<evidence type="ECO:0000256" key="2">
    <source>
        <dbReference type="ARBA" id="ARBA00022645"/>
    </source>
</evidence>
<proteinExistence type="inferred from homology"/>